<dbReference type="Gene3D" id="3.10.310.70">
    <property type="match status" value="1"/>
</dbReference>
<name>A0A840FPJ0_9BURK</name>
<dbReference type="InterPro" id="IPR032466">
    <property type="entry name" value="Metal_Hydrolase"/>
</dbReference>
<feature type="compositionally biased region" description="Low complexity" evidence="1">
    <location>
        <begin position="13"/>
        <end position="25"/>
    </location>
</feature>
<dbReference type="AlphaFoldDB" id="A0A840FPJ0"/>
<dbReference type="SUPFAM" id="SSF51338">
    <property type="entry name" value="Composite domain of metallo-dependent hydrolases"/>
    <property type="match status" value="1"/>
</dbReference>
<evidence type="ECO:0000313" key="3">
    <source>
        <dbReference type="EMBL" id="MBB4222284.1"/>
    </source>
</evidence>
<organism evidence="3 4">
    <name type="scientific">Variovorax guangxiensis</name>
    <dbReference type="NCBI Taxonomy" id="1775474"/>
    <lineage>
        <taxon>Bacteria</taxon>
        <taxon>Pseudomonadati</taxon>
        <taxon>Pseudomonadota</taxon>
        <taxon>Betaproteobacteria</taxon>
        <taxon>Burkholderiales</taxon>
        <taxon>Comamonadaceae</taxon>
        <taxon>Variovorax</taxon>
    </lineage>
</organism>
<feature type="domain" description="Amidohydrolase 3" evidence="2">
    <location>
        <begin position="102"/>
        <end position="571"/>
    </location>
</feature>
<gene>
    <name evidence="3" type="ORF">GGD71_003064</name>
</gene>
<dbReference type="Pfam" id="PF07969">
    <property type="entry name" value="Amidohydro_3"/>
    <property type="match status" value="1"/>
</dbReference>
<dbReference type="Gene3D" id="3.20.20.140">
    <property type="entry name" value="Metal-dependent hydrolases"/>
    <property type="match status" value="1"/>
</dbReference>
<dbReference type="Gene3D" id="2.30.40.10">
    <property type="entry name" value="Urease, subunit C, domain 1"/>
    <property type="match status" value="1"/>
</dbReference>
<evidence type="ECO:0000259" key="2">
    <source>
        <dbReference type="Pfam" id="PF07969"/>
    </source>
</evidence>
<dbReference type="GO" id="GO:0016810">
    <property type="term" value="F:hydrolase activity, acting on carbon-nitrogen (but not peptide) bonds"/>
    <property type="evidence" value="ECO:0007669"/>
    <property type="project" value="InterPro"/>
</dbReference>
<feature type="region of interest" description="Disordered" evidence="1">
    <location>
        <begin position="1"/>
        <end position="29"/>
    </location>
</feature>
<dbReference type="SUPFAM" id="SSF51556">
    <property type="entry name" value="Metallo-dependent hydrolases"/>
    <property type="match status" value="1"/>
</dbReference>
<dbReference type="CDD" id="cd01300">
    <property type="entry name" value="YtcJ_like"/>
    <property type="match status" value="1"/>
</dbReference>
<dbReference type="InterPro" id="IPR013108">
    <property type="entry name" value="Amidohydro_3"/>
</dbReference>
<proteinExistence type="predicted"/>
<dbReference type="InterPro" id="IPR011059">
    <property type="entry name" value="Metal-dep_hydrolase_composite"/>
</dbReference>
<protein>
    <recommendedName>
        <fullName evidence="2">Amidohydrolase 3 domain-containing protein</fullName>
    </recommendedName>
</protein>
<dbReference type="Proteomes" id="UP000524450">
    <property type="component" value="Unassembled WGS sequence"/>
</dbReference>
<dbReference type="RefSeq" id="WP_260319316.1">
    <property type="nucleotide sequence ID" value="NZ_JACIFZ010000003.1"/>
</dbReference>
<dbReference type="PANTHER" id="PTHR22642">
    <property type="entry name" value="IMIDAZOLONEPROPIONASE"/>
    <property type="match status" value="1"/>
</dbReference>
<evidence type="ECO:0000313" key="4">
    <source>
        <dbReference type="Proteomes" id="UP000524450"/>
    </source>
</evidence>
<dbReference type="PANTHER" id="PTHR22642:SF21">
    <property type="entry name" value="PERIPLASMIC PROTEIN"/>
    <property type="match status" value="1"/>
</dbReference>
<sequence>MKLTPSLRALRVASPTPSPGATPAARQSRFRGVPGRALLLTSLFALSFAAQAQPADLVVTNAKIATLDAAGTMAQAIAVRDGRIVAVGSAAQMGAFTSPATRTVDAGGRTVVPGLIDSHMHAVRAALSYSTEVNWIGAGTIAEAMARIRSAAANARPGGWLIVAGGWTEQQFAERRRPTLAELQEAAPNNPVYVQLFYEAVVMTPKALEALGVAPGTLPAGMKPTPDGAPGWMSGDIVGISALFDKLPKPTYDDNVAGTRAFFTELNRLGITGLVDPGGFSIAPSQYAALFQLWREKALTLRVAYSVFAQKPGAELQEFRDLTQMLPMGFGDDMLKFNGLGERVTLAMYNNNFPDEAAKAKFYELVKWAATKKMAVTIHWQENGSVDHLLGLYEKLNAEVPIKDLRWSIAHLDDASPETLARMKALGIGWTMQDAMYFQGDRALAVRGDAARRMPPIGTALRTGVNVGAGTDAHRVASYNPFVALQWMLDGRTVSGKAMRGADETPTREQALRLYTQGSAWFSFDEGRRGTLEVGKLADFAVLDQDFFSVPLERIGKTTSLMTVVGGRIVYAARPFNATGASVALAP</sequence>
<evidence type="ECO:0000256" key="1">
    <source>
        <dbReference type="SAM" id="MobiDB-lite"/>
    </source>
</evidence>
<dbReference type="EMBL" id="JACIFZ010000003">
    <property type="protein sequence ID" value="MBB4222284.1"/>
    <property type="molecule type" value="Genomic_DNA"/>
</dbReference>
<dbReference type="InterPro" id="IPR033932">
    <property type="entry name" value="YtcJ-like"/>
</dbReference>
<accession>A0A840FPJ0</accession>
<comment type="caution">
    <text evidence="3">The sequence shown here is derived from an EMBL/GenBank/DDBJ whole genome shotgun (WGS) entry which is preliminary data.</text>
</comment>
<reference evidence="3 4" key="1">
    <citation type="submission" date="2020-08" db="EMBL/GenBank/DDBJ databases">
        <title>Genomic Encyclopedia of Type Strains, Phase IV (KMG-V): Genome sequencing to study the core and pangenomes of soil and plant-associated prokaryotes.</title>
        <authorList>
            <person name="Whitman W."/>
        </authorList>
    </citation>
    <scope>NUCLEOTIDE SEQUENCE [LARGE SCALE GENOMIC DNA]</scope>
    <source>
        <strain evidence="3 4">34/80</strain>
    </source>
</reference>